<dbReference type="OrthoDB" id="6019893at2759"/>
<keyword evidence="3" id="KW-1185">Reference proteome</keyword>
<dbReference type="PANTHER" id="PTHR46070">
    <property type="entry name" value="PINSTRIPE, ISOFORM A"/>
    <property type="match status" value="1"/>
</dbReference>
<dbReference type="GO" id="GO:0031267">
    <property type="term" value="F:small GTPase binding"/>
    <property type="evidence" value="ECO:0007669"/>
    <property type="project" value="InterPro"/>
</dbReference>
<evidence type="ECO:0000313" key="3">
    <source>
        <dbReference type="Proteomes" id="UP000276133"/>
    </source>
</evidence>
<dbReference type="InterPro" id="IPR037213">
    <property type="entry name" value="Run_dom_sf"/>
</dbReference>
<dbReference type="AlphaFoldDB" id="A0A3M7T5Z0"/>
<dbReference type="Proteomes" id="UP000276133">
    <property type="component" value="Unassembled WGS sequence"/>
</dbReference>
<evidence type="ECO:0000313" key="2">
    <source>
        <dbReference type="EMBL" id="RNA43395.1"/>
    </source>
</evidence>
<sequence length="233" mass="27142">MVLGHAERVNKNEILNQFKKEPFQAPCVLSDRQNDTKHIESAFMAKFTLTATEQIKEKTENPMKTSSIKYTEKKFSIFKNCSEMIKKKELLMKNREQFKNSQMQLSLDKPSKQSKEKRRSRQKDKNESPTTEQTESKIQELNPFIQSLLKESKLKTKRMLVEKMPEAATLGHGEARISGIEENMLIASLCDLIERIWGHGLHNKGFNLLPPSKKKLSITFFEIIKFFRILKHL</sequence>
<accession>A0A3M7T5Z0</accession>
<gene>
    <name evidence="2" type="ORF">BpHYR1_000698</name>
</gene>
<feature type="region of interest" description="Disordered" evidence="1">
    <location>
        <begin position="99"/>
        <end position="137"/>
    </location>
</feature>
<protein>
    <submittedName>
        <fullName evidence="2">DENN domain-containing</fullName>
    </submittedName>
</protein>
<dbReference type="EMBL" id="REGN01000227">
    <property type="protein sequence ID" value="RNA43395.1"/>
    <property type="molecule type" value="Genomic_DNA"/>
</dbReference>
<organism evidence="2 3">
    <name type="scientific">Brachionus plicatilis</name>
    <name type="common">Marine rotifer</name>
    <name type="synonym">Brachionus muelleri</name>
    <dbReference type="NCBI Taxonomy" id="10195"/>
    <lineage>
        <taxon>Eukaryota</taxon>
        <taxon>Metazoa</taxon>
        <taxon>Spiralia</taxon>
        <taxon>Gnathifera</taxon>
        <taxon>Rotifera</taxon>
        <taxon>Eurotatoria</taxon>
        <taxon>Monogononta</taxon>
        <taxon>Pseudotrocha</taxon>
        <taxon>Ploima</taxon>
        <taxon>Brachionidae</taxon>
        <taxon>Brachionus</taxon>
    </lineage>
</organism>
<reference evidence="2 3" key="1">
    <citation type="journal article" date="2018" name="Sci. Rep.">
        <title>Genomic signatures of local adaptation to the degree of environmental predictability in rotifers.</title>
        <authorList>
            <person name="Franch-Gras L."/>
            <person name="Hahn C."/>
            <person name="Garcia-Roger E.M."/>
            <person name="Carmona M.J."/>
            <person name="Serra M."/>
            <person name="Gomez A."/>
        </authorList>
    </citation>
    <scope>NUCLEOTIDE SEQUENCE [LARGE SCALE GENOMIC DNA]</scope>
    <source>
        <strain evidence="2">HYR1</strain>
    </source>
</reference>
<dbReference type="InterPro" id="IPR047278">
    <property type="entry name" value="DEN5A/B"/>
</dbReference>
<proteinExistence type="predicted"/>
<dbReference type="PANTHER" id="PTHR46070:SF1">
    <property type="entry name" value="PINSTRIPE, ISOFORM A"/>
    <property type="match status" value="1"/>
</dbReference>
<dbReference type="SUPFAM" id="SSF140741">
    <property type="entry name" value="RUN domain-like"/>
    <property type="match status" value="1"/>
</dbReference>
<comment type="caution">
    <text evidence="2">The sequence shown here is derived from an EMBL/GenBank/DDBJ whole genome shotgun (WGS) entry which is preliminary data.</text>
</comment>
<dbReference type="GO" id="GO:0005085">
    <property type="term" value="F:guanyl-nucleotide exchange factor activity"/>
    <property type="evidence" value="ECO:0007669"/>
    <property type="project" value="InterPro"/>
</dbReference>
<evidence type="ECO:0000256" key="1">
    <source>
        <dbReference type="SAM" id="MobiDB-lite"/>
    </source>
</evidence>
<dbReference type="STRING" id="10195.A0A3M7T5Z0"/>
<name>A0A3M7T5Z0_BRAPC</name>
<dbReference type="Gene3D" id="1.20.58.900">
    <property type="match status" value="1"/>
</dbReference>